<reference evidence="4" key="1">
    <citation type="submission" date="2018-04" db="EMBL/GenBank/DDBJ databases">
        <title>Transcriptome of Schizaphis graminum biotype I.</title>
        <authorList>
            <person name="Scully E.D."/>
            <person name="Geib S.M."/>
            <person name="Palmer N.A."/>
            <person name="Koch K."/>
            <person name="Bradshaw J."/>
            <person name="Heng-Moss T."/>
            <person name="Sarath G."/>
        </authorList>
    </citation>
    <scope>NUCLEOTIDE SEQUENCE</scope>
</reference>
<feature type="domain" description="Transposable element P transposase-like RNase H C-terminal" evidence="3">
    <location>
        <begin position="326"/>
        <end position="360"/>
    </location>
</feature>
<dbReference type="Pfam" id="PF21788">
    <property type="entry name" value="TNP-like_GBD"/>
    <property type="match status" value="1"/>
</dbReference>
<dbReference type="AlphaFoldDB" id="A0A2S2NUB5"/>
<organism evidence="4">
    <name type="scientific">Schizaphis graminum</name>
    <name type="common">Green bug aphid</name>
    <dbReference type="NCBI Taxonomy" id="13262"/>
    <lineage>
        <taxon>Eukaryota</taxon>
        <taxon>Metazoa</taxon>
        <taxon>Ecdysozoa</taxon>
        <taxon>Arthropoda</taxon>
        <taxon>Hexapoda</taxon>
        <taxon>Insecta</taxon>
        <taxon>Pterygota</taxon>
        <taxon>Neoptera</taxon>
        <taxon>Paraneoptera</taxon>
        <taxon>Hemiptera</taxon>
        <taxon>Sternorrhyncha</taxon>
        <taxon>Aphidomorpha</taxon>
        <taxon>Aphidoidea</taxon>
        <taxon>Aphididae</taxon>
        <taxon>Aphidini</taxon>
        <taxon>Schizaphis</taxon>
    </lineage>
</organism>
<dbReference type="EMBL" id="GGMR01008161">
    <property type="protein sequence ID" value="MBY20780.1"/>
    <property type="molecule type" value="Transcribed_RNA"/>
</dbReference>
<dbReference type="Pfam" id="PF21789">
    <property type="entry name" value="TNP-like_RNaseH_C"/>
    <property type="match status" value="1"/>
</dbReference>
<dbReference type="InterPro" id="IPR048366">
    <property type="entry name" value="TNP-like_GBD"/>
</dbReference>
<dbReference type="InterPro" id="IPR048367">
    <property type="entry name" value="TNP-like_RNaseH_C"/>
</dbReference>
<name>A0A2S2NUB5_SCHGA</name>
<evidence type="ECO:0000259" key="2">
    <source>
        <dbReference type="Pfam" id="PF21788"/>
    </source>
</evidence>
<dbReference type="Pfam" id="PF21787">
    <property type="entry name" value="TNP-like_RNaseH_N"/>
    <property type="match status" value="1"/>
</dbReference>
<evidence type="ECO:0000313" key="4">
    <source>
        <dbReference type="EMBL" id="MBY20780.1"/>
    </source>
</evidence>
<sequence length="599" mass="68827">MFDAMSIKKQGLWDEKIGKFIGNCDMGNALEIEGSNTAATEALVFMLVSLNGKWKLPVGYVLQNKITAAVQAELVKTVLNHSHKSGLKVWGVTCDGAYANLSTMKILGCKIGDNYDEIQCWFNHPIDNTRVYYIPDACHMLKLARNTLGNNHVLESNNGFIKWEHITNIYDEQNKLTLKFANKISMAHVHWTNNKMKVKYAAQTLSSSTADTLEYLSSIKYPKFNNVAATAEFCRVIDRIFDFLNSKSKFSKGFKSPIFKSNISTLENIITPLIKYLYTLKFKGSFLYTSAKKTFIIGFAIAVKSMLSIARELFVVSPYFNYVLSYKFSQDHLELLFGRIRQRFGANNNPNVTQFKTAMKQILLKNSIKCRTNGNCNTFDDDPAGSLFEFKWAKKKNQEEFPTESLNHNDDYIMQNKLYLLNNLQSSSIFYEAKRSILYYIAGYIVRKMNLNCVSCKESLLLQRCDHDYISNQYSSLVNFKNRGGLISCSDSVFKIVSECEMLFYLYTENLKKIFVQNLNLTIINQCIRKFSLDYNIFPLLNCENVSILERPHKLLLITIIAKKFLKIRLNSFSKNYTESINEVSKRHILTKTILFSNQ</sequence>
<evidence type="ECO:0000259" key="3">
    <source>
        <dbReference type="Pfam" id="PF21789"/>
    </source>
</evidence>
<proteinExistence type="predicted"/>
<protein>
    <submittedName>
        <fullName evidence="4">THAP domain-containing protein 9</fullName>
    </submittedName>
</protein>
<accession>A0A2S2NUB5</accession>
<dbReference type="PANTHER" id="PTHR47577">
    <property type="entry name" value="THAP DOMAIN-CONTAINING PROTEIN 6"/>
    <property type="match status" value="1"/>
</dbReference>
<evidence type="ECO:0000259" key="1">
    <source>
        <dbReference type="Pfam" id="PF21787"/>
    </source>
</evidence>
<gene>
    <name evidence="4" type="primary">THAP9_11</name>
    <name evidence="4" type="ORF">g.124532</name>
</gene>
<dbReference type="PANTHER" id="PTHR47577:SF2">
    <property type="entry name" value="THAP DOMAIN CONTAINING 9"/>
    <property type="match status" value="1"/>
</dbReference>
<feature type="domain" description="Transposable element P transposase-like RNase H" evidence="1">
    <location>
        <begin position="1"/>
        <end position="108"/>
    </location>
</feature>
<feature type="domain" description="Transposable element P transposase-like GTP-binding insertion" evidence="2">
    <location>
        <begin position="138"/>
        <end position="257"/>
    </location>
</feature>
<dbReference type="InterPro" id="IPR048365">
    <property type="entry name" value="TNP-like_RNaseH_N"/>
</dbReference>